<evidence type="ECO:0000313" key="2">
    <source>
        <dbReference type="EMBL" id="MFC3877121.1"/>
    </source>
</evidence>
<keyword evidence="1" id="KW-0812">Transmembrane</keyword>
<protein>
    <submittedName>
        <fullName evidence="2">DUF6090 family protein</fullName>
    </submittedName>
</protein>
<dbReference type="Pfam" id="PF19578">
    <property type="entry name" value="DUF6090"/>
    <property type="match status" value="1"/>
</dbReference>
<gene>
    <name evidence="2" type="ORF">ACFOSX_07730</name>
</gene>
<dbReference type="RefSeq" id="WP_386098804.1">
    <property type="nucleotide sequence ID" value="NZ_JBHSAT010000004.1"/>
</dbReference>
<comment type="caution">
    <text evidence="2">The sequence shown here is derived from an EMBL/GenBank/DDBJ whole genome shotgun (WGS) entry which is preliminary data.</text>
</comment>
<name>A0ABV8AGA8_9FLAO</name>
<dbReference type="Proteomes" id="UP001595812">
    <property type="component" value="Unassembled WGS sequence"/>
</dbReference>
<evidence type="ECO:0000256" key="1">
    <source>
        <dbReference type="SAM" id="Phobius"/>
    </source>
</evidence>
<reference evidence="3" key="1">
    <citation type="journal article" date="2019" name="Int. J. Syst. Evol. Microbiol.">
        <title>The Global Catalogue of Microorganisms (GCM) 10K type strain sequencing project: providing services to taxonomists for standard genome sequencing and annotation.</title>
        <authorList>
            <consortium name="The Broad Institute Genomics Platform"/>
            <consortium name="The Broad Institute Genome Sequencing Center for Infectious Disease"/>
            <person name="Wu L."/>
            <person name="Ma J."/>
        </authorList>
    </citation>
    <scope>NUCLEOTIDE SEQUENCE [LARGE SCALE GENOMIC DNA]</scope>
    <source>
        <strain evidence="3">CECT 8979</strain>
    </source>
</reference>
<dbReference type="EMBL" id="JBHSAT010000004">
    <property type="protein sequence ID" value="MFC3877121.1"/>
    <property type="molecule type" value="Genomic_DNA"/>
</dbReference>
<proteinExistence type="predicted"/>
<feature type="transmembrane region" description="Helical" evidence="1">
    <location>
        <begin position="21"/>
        <end position="42"/>
    </location>
</feature>
<keyword evidence="1" id="KW-1133">Transmembrane helix</keyword>
<dbReference type="InterPro" id="IPR045749">
    <property type="entry name" value="DUF6090"/>
</dbReference>
<keyword evidence="3" id="KW-1185">Reference proteome</keyword>
<accession>A0ABV8AGA8</accession>
<sequence length="263" mass="31230">MIKFFRHIRQRLIRENRFSKYLIYAIGEIILVVIGILIALQINNYNEQRKARVTQNTFYGDILMDLEKDEKKLNYYKRFCIKRIEYLDTLLAYVRNPQKIMGIDKFGKYVEPIFYSEQPTINDATFESAKSAGTFSVISDKTLLKNLSEYYADFMLVKNNFSSLERFIENQFEPMMYSLPEGYMNENTGELVINQSDVTGFYKKIASIPDKRNIDYNYQDLLNYPRMENYIIGDMGRTYNALGKIEIRQKKLKQLKQDIKNRD</sequence>
<evidence type="ECO:0000313" key="3">
    <source>
        <dbReference type="Proteomes" id="UP001595812"/>
    </source>
</evidence>
<organism evidence="2 3">
    <name type="scientific">Winogradskyella maritima</name>
    <dbReference type="NCBI Taxonomy" id="1517766"/>
    <lineage>
        <taxon>Bacteria</taxon>
        <taxon>Pseudomonadati</taxon>
        <taxon>Bacteroidota</taxon>
        <taxon>Flavobacteriia</taxon>
        <taxon>Flavobacteriales</taxon>
        <taxon>Flavobacteriaceae</taxon>
        <taxon>Winogradskyella</taxon>
    </lineage>
</organism>
<keyword evidence="1" id="KW-0472">Membrane</keyword>